<dbReference type="GO" id="GO:0050661">
    <property type="term" value="F:NADP binding"/>
    <property type="evidence" value="ECO:0007669"/>
    <property type="project" value="InterPro"/>
</dbReference>
<evidence type="ECO:0000259" key="8">
    <source>
        <dbReference type="SMART" id="SM00846"/>
    </source>
</evidence>
<dbReference type="GO" id="GO:0006006">
    <property type="term" value="P:glucose metabolic process"/>
    <property type="evidence" value="ECO:0007669"/>
    <property type="project" value="InterPro"/>
</dbReference>
<dbReference type="FunFam" id="3.30.360.10:FF:000002">
    <property type="entry name" value="Glyceraldehyde-3-phosphate dehydrogenase"/>
    <property type="match status" value="1"/>
</dbReference>
<keyword evidence="2" id="KW-0560">Oxidoreductase</keyword>
<feature type="binding site" evidence="5">
    <location>
        <position position="319"/>
    </location>
    <ligand>
        <name>NAD(+)</name>
        <dbReference type="ChEBI" id="CHEBI:57540"/>
    </ligand>
</feature>
<feature type="domain" description="Glyceraldehyde 3-phosphate dehydrogenase NAD(P) binding" evidence="8">
    <location>
        <begin position="6"/>
        <end position="157"/>
    </location>
</feature>
<dbReference type="Gene3D" id="3.30.360.10">
    <property type="entry name" value="Dihydrodipicolinate Reductase, domain 2"/>
    <property type="match status" value="1"/>
</dbReference>
<evidence type="ECO:0000256" key="6">
    <source>
        <dbReference type="PIRSR" id="PIRSR000149-4"/>
    </source>
</evidence>
<keyword evidence="5" id="KW-0547">Nucleotide-binding</keyword>
<dbReference type="Gene3D" id="3.40.50.720">
    <property type="entry name" value="NAD(P)-binding Rossmann-like Domain"/>
    <property type="match status" value="1"/>
</dbReference>
<feature type="site" description="Activates thiol group during catalysis" evidence="6">
    <location>
        <position position="184"/>
    </location>
</feature>
<keyword evidence="10" id="KW-1185">Reference proteome</keyword>
<evidence type="ECO:0000313" key="10">
    <source>
        <dbReference type="Proteomes" id="UP000450917"/>
    </source>
</evidence>
<evidence type="ECO:0000256" key="4">
    <source>
        <dbReference type="PIRSR" id="PIRSR000149-2"/>
    </source>
</evidence>
<dbReference type="PRINTS" id="PR00078">
    <property type="entry name" value="G3PDHDRGNASE"/>
</dbReference>
<keyword evidence="5" id="KW-0520">NAD</keyword>
<dbReference type="SUPFAM" id="SSF51735">
    <property type="entry name" value="NAD(P)-binding Rossmann-fold domains"/>
    <property type="match status" value="1"/>
</dbReference>
<dbReference type="Pfam" id="PF02800">
    <property type="entry name" value="Gp_dh_C"/>
    <property type="match status" value="1"/>
</dbReference>
<dbReference type="SUPFAM" id="SSF55347">
    <property type="entry name" value="Glyceraldehyde-3-phosphate dehydrogenase-like, C-terminal domain"/>
    <property type="match status" value="1"/>
</dbReference>
<gene>
    <name evidence="9" type="primary">gap</name>
    <name evidence="9" type="ORF">GNP93_21435</name>
</gene>
<dbReference type="GO" id="GO:0051287">
    <property type="term" value="F:NAD binding"/>
    <property type="evidence" value="ECO:0007669"/>
    <property type="project" value="InterPro"/>
</dbReference>
<dbReference type="InterPro" id="IPR020828">
    <property type="entry name" value="GlycerAld_3-P_DH_NAD(P)-bd"/>
</dbReference>
<dbReference type="PIRSF" id="PIRSF000149">
    <property type="entry name" value="GAP_DH"/>
    <property type="match status" value="1"/>
</dbReference>
<feature type="binding site" evidence="5">
    <location>
        <position position="125"/>
    </location>
    <ligand>
        <name>NAD(+)</name>
        <dbReference type="ChEBI" id="CHEBI:57540"/>
    </ligand>
</feature>
<dbReference type="InterPro" id="IPR020829">
    <property type="entry name" value="GlycerAld_3-P_DH_cat"/>
</dbReference>
<dbReference type="NCBIfam" id="TIGR01534">
    <property type="entry name" value="GAPDH-I"/>
    <property type="match status" value="1"/>
</dbReference>
<feature type="binding site" evidence="4">
    <location>
        <begin position="215"/>
        <end position="216"/>
    </location>
    <ligand>
        <name>D-glyceraldehyde 3-phosphate</name>
        <dbReference type="ChEBI" id="CHEBI:59776"/>
    </ligand>
</feature>
<organism evidence="9 10">
    <name type="scientific">Paenibacillus validus</name>
    <dbReference type="NCBI Taxonomy" id="44253"/>
    <lineage>
        <taxon>Bacteria</taxon>
        <taxon>Bacillati</taxon>
        <taxon>Bacillota</taxon>
        <taxon>Bacilli</taxon>
        <taxon>Bacillales</taxon>
        <taxon>Paenibacillaceae</taxon>
        <taxon>Paenibacillus</taxon>
    </lineage>
</organism>
<dbReference type="EMBL" id="WNZX01000022">
    <property type="protein sequence ID" value="MUG73198.1"/>
    <property type="molecule type" value="Genomic_DNA"/>
</dbReference>
<proteinExistence type="inferred from homology"/>
<feature type="binding site" evidence="4">
    <location>
        <begin position="156"/>
        <end position="158"/>
    </location>
    <ligand>
        <name>D-glyceraldehyde 3-phosphate</name>
        <dbReference type="ChEBI" id="CHEBI:59776"/>
    </ligand>
</feature>
<dbReference type="InterPro" id="IPR006424">
    <property type="entry name" value="Glyceraldehyde-3-P_DH_1"/>
</dbReference>
<feature type="binding site" evidence="4">
    <location>
        <position position="238"/>
    </location>
    <ligand>
        <name>D-glyceraldehyde 3-phosphate</name>
        <dbReference type="ChEBI" id="CHEBI:59776"/>
    </ligand>
</feature>
<evidence type="ECO:0000256" key="2">
    <source>
        <dbReference type="ARBA" id="ARBA00023002"/>
    </source>
</evidence>
<comment type="similarity">
    <text evidence="1 7">Belongs to the glyceraldehyde-3-phosphate dehydrogenase family.</text>
</comment>
<evidence type="ECO:0000256" key="1">
    <source>
        <dbReference type="ARBA" id="ARBA00007406"/>
    </source>
</evidence>
<dbReference type="GO" id="GO:0016620">
    <property type="term" value="F:oxidoreductase activity, acting on the aldehyde or oxo group of donors, NAD or NADP as acceptor"/>
    <property type="evidence" value="ECO:0007669"/>
    <property type="project" value="InterPro"/>
</dbReference>
<dbReference type="RefSeq" id="WP_127608546.1">
    <property type="nucleotide sequence ID" value="NZ_JARTHJ010000051.1"/>
</dbReference>
<evidence type="ECO:0000256" key="3">
    <source>
        <dbReference type="PIRSR" id="PIRSR000149-1"/>
    </source>
</evidence>
<dbReference type="Proteomes" id="UP000450917">
    <property type="component" value="Unassembled WGS sequence"/>
</dbReference>
<dbReference type="PANTHER" id="PTHR43148">
    <property type="entry name" value="GLYCERALDEHYDE-3-PHOSPHATE DEHYDROGENASE 2"/>
    <property type="match status" value="1"/>
</dbReference>
<reference evidence="9 10" key="1">
    <citation type="submission" date="2019-11" db="EMBL/GenBank/DDBJ databases">
        <title>Draft genome sequences of five Paenibacillus species of dairy origin.</title>
        <authorList>
            <person name="Olajide A.M."/>
            <person name="Chen S."/>
            <person name="Lapointe G."/>
        </authorList>
    </citation>
    <scope>NUCLEOTIDE SEQUENCE [LARGE SCALE GENOMIC DNA]</scope>
    <source>
        <strain evidence="9 10">2CS3</strain>
    </source>
</reference>
<accession>A0A7X2ZE11</accession>
<dbReference type="Pfam" id="PF00044">
    <property type="entry name" value="Gp_dh_N"/>
    <property type="match status" value="1"/>
</dbReference>
<name>A0A7X2ZE11_9BACL</name>
<dbReference type="InterPro" id="IPR020831">
    <property type="entry name" value="GlycerAld/Erythrose_P_DH"/>
</dbReference>
<dbReference type="FunFam" id="3.40.50.720:FF:000001">
    <property type="entry name" value="Glyceraldehyde-3-phosphate dehydrogenase"/>
    <property type="match status" value="1"/>
</dbReference>
<dbReference type="CDD" id="cd18126">
    <property type="entry name" value="GAPDH_I_C"/>
    <property type="match status" value="1"/>
</dbReference>
<feature type="binding site" evidence="5">
    <location>
        <begin position="15"/>
        <end position="16"/>
    </location>
    <ligand>
        <name>NAD(+)</name>
        <dbReference type="ChEBI" id="CHEBI:57540"/>
    </ligand>
</feature>
<protein>
    <submittedName>
        <fullName evidence="9">Type I glyceraldehyde-3-phosphate dehydrogenase</fullName>
    </submittedName>
</protein>
<feature type="binding site" evidence="4">
    <location>
        <position position="187"/>
    </location>
    <ligand>
        <name>D-glyceraldehyde 3-phosphate</name>
        <dbReference type="ChEBI" id="CHEBI:59776"/>
    </ligand>
</feature>
<evidence type="ECO:0000256" key="7">
    <source>
        <dbReference type="RuleBase" id="RU000397"/>
    </source>
</evidence>
<dbReference type="CDD" id="cd05214">
    <property type="entry name" value="GAPDH_I_N"/>
    <property type="match status" value="1"/>
</dbReference>
<evidence type="ECO:0000256" key="5">
    <source>
        <dbReference type="PIRSR" id="PIRSR000149-3"/>
    </source>
</evidence>
<evidence type="ECO:0000313" key="9">
    <source>
        <dbReference type="EMBL" id="MUG73198.1"/>
    </source>
</evidence>
<dbReference type="InterPro" id="IPR036291">
    <property type="entry name" value="NAD(P)-bd_dom_sf"/>
</dbReference>
<feature type="binding site" evidence="5">
    <location>
        <position position="83"/>
    </location>
    <ligand>
        <name>NAD(+)</name>
        <dbReference type="ChEBI" id="CHEBI:57540"/>
    </ligand>
</feature>
<dbReference type="SMART" id="SM00846">
    <property type="entry name" value="Gp_dh_N"/>
    <property type="match status" value="1"/>
</dbReference>
<sequence length="351" mass="37911">MADQAGSIGISGMGRIGRLLVRHAFESDKRGLGVRAVNSVYPAETIAHLLKYDTVHGTWKADIRVDGGDLVINGARIRIVYERDPVAIPWKELGVELAVDATGKFNDREGASKHLQAGARKVIITAPGKRMDLTVVMGVNDDRYVPQQHHLISAASCTTNCVAPVLHVIDQSFGVKSAWMTTVHAFTGDQNHMDNPHKDLRRARACTQSIIPTSTGAGKALIDVLPHLAPYVNGISIRVPTPDVSLVDLTMQLKRQVDTAEAQAALLAASQGVMAPYLGYVDEPLVSADYIGCDKSAVIDGPSVAAAGDQLKVLAWYDNEWGYANRVMDLAQTVSNSIPRESDETWKEAVV</sequence>
<feature type="active site" description="Nucleophile" evidence="3">
    <location>
        <position position="157"/>
    </location>
</feature>
<dbReference type="AlphaFoldDB" id="A0A7X2ZE11"/>
<comment type="caution">
    <text evidence="9">The sequence shown here is derived from an EMBL/GenBank/DDBJ whole genome shotgun (WGS) entry which is preliminary data.</text>
</comment>